<gene>
    <name evidence="2" type="ORF">H696_04956</name>
</gene>
<evidence type="ECO:0000313" key="2">
    <source>
        <dbReference type="EMBL" id="KCV68665.1"/>
    </source>
</evidence>
<name>A0A058Z326_FONAL</name>
<feature type="compositionally biased region" description="Basic and acidic residues" evidence="1">
    <location>
        <begin position="676"/>
        <end position="698"/>
    </location>
</feature>
<dbReference type="Proteomes" id="UP000030693">
    <property type="component" value="Unassembled WGS sequence"/>
</dbReference>
<dbReference type="EMBL" id="KB932208">
    <property type="protein sequence ID" value="KCV68665.1"/>
    <property type="molecule type" value="Genomic_DNA"/>
</dbReference>
<feature type="region of interest" description="Disordered" evidence="1">
    <location>
        <begin position="235"/>
        <end position="255"/>
    </location>
</feature>
<feature type="region of interest" description="Disordered" evidence="1">
    <location>
        <begin position="77"/>
        <end position="98"/>
    </location>
</feature>
<keyword evidence="3" id="KW-1185">Reference proteome</keyword>
<protein>
    <submittedName>
        <fullName evidence="2">Uncharacterized protein</fullName>
    </submittedName>
</protein>
<evidence type="ECO:0000313" key="3">
    <source>
        <dbReference type="Proteomes" id="UP000030693"/>
    </source>
</evidence>
<dbReference type="GeneID" id="20529681"/>
<proteinExistence type="predicted"/>
<reference evidence="2" key="1">
    <citation type="submission" date="2013-04" db="EMBL/GenBank/DDBJ databases">
        <title>The Genome Sequence of Fonticula alba ATCC 38817.</title>
        <authorList>
            <consortium name="The Broad Institute Genomics Platform"/>
            <person name="Russ C."/>
            <person name="Cuomo C."/>
            <person name="Burger G."/>
            <person name="Gray M.W."/>
            <person name="Holland P.W.H."/>
            <person name="King N."/>
            <person name="Lang F.B.F."/>
            <person name="Roger A.J."/>
            <person name="Ruiz-Trillo I."/>
            <person name="Brown M."/>
            <person name="Walker B."/>
            <person name="Young S."/>
            <person name="Zeng Q."/>
            <person name="Gargeya S."/>
            <person name="Fitzgerald M."/>
            <person name="Haas B."/>
            <person name="Abouelleil A."/>
            <person name="Allen A.W."/>
            <person name="Alvarado L."/>
            <person name="Arachchi H.M."/>
            <person name="Berlin A.M."/>
            <person name="Chapman S.B."/>
            <person name="Gainer-Dewar J."/>
            <person name="Goldberg J."/>
            <person name="Griggs A."/>
            <person name="Gujja S."/>
            <person name="Hansen M."/>
            <person name="Howarth C."/>
            <person name="Imamovic A."/>
            <person name="Ireland A."/>
            <person name="Larimer J."/>
            <person name="McCowan C."/>
            <person name="Murphy C."/>
            <person name="Pearson M."/>
            <person name="Poon T.W."/>
            <person name="Priest M."/>
            <person name="Roberts A."/>
            <person name="Saif S."/>
            <person name="Shea T."/>
            <person name="Sisk P."/>
            <person name="Sykes S."/>
            <person name="Wortman J."/>
            <person name="Nusbaum C."/>
            <person name="Birren B."/>
        </authorList>
    </citation>
    <scope>NUCLEOTIDE SEQUENCE [LARGE SCALE GENOMIC DNA]</scope>
    <source>
        <strain evidence="2">ATCC 38817</strain>
    </source>
</reference>
<feature type="region of interest" description="Disordered" evidence="1">
    <location>
        <begin position="676"/>
        <end position="729"/>
    </location>
</feature>
<evidence type="ECO:0000256" key="1">
    <source>
        <dbReference type="SAM" id="MobiDB-lite"/>
    </source>
</evidence>
<dbReference type="AlphaFoldDB" id="A0A058Z326"/>
<dbReference type="RefSeq" id="XP_009497097.1">
    <property type="nucleotide sequence ID" value="XM_009498822.1"/>
</dbReference>
<sequence length="729" mass="77823">MNYYSTDRGTTRFSLRFLGLLEQQTQDLSELLTTSELDDASQERLRATAIAYTRYRAELVQRIGALGFHHRPEGTLRAFQGDSPLPTPGRPLRSARQTPTTLADVVLQEAQRLTRSRQPQPPANASTTRALFARPDLLRRVFAPYHEAPRRRALQQSRLQLSALSGRVVRQAGHGRVLVGFLGDLPAAGPGSGHVSPCLIFRPAIARDGSPGLALWRHTVPVTVSRRLVAHGSHASLARGGRAGVSPPEPRQPASSANLLLDAAERALQGLAVRRTLAADIARRWADLTSPSAAPGSPAANLGTVLLSAFPDPPIVDVGSGSGSIFISLKGRLDITLRFDSDSSTYRPSEVDVRVHAAQPGEEDHPSLVAAAQDIRQLFADPGTSPAVALVVAALILRRAPVPEPCDAPPALPVPESDFSKSLTNAVAAALLAKPPSGGRHAAELGPPPRQAAATSAKMTARPVAAAAASARSLATPPEAALAGHLPVARPELGGAVDLHTRAELIQAGPPADRRFALGGIGHLRLPEEEEEAAAGRRRPVRVCTVADESRYMLIFGMPDLRVFGSPLDACQDLAEYLGRLLAPGARPGEEPPPGGLPSPAPVCRLALATELCTAHLPYGYTQSDEFQSMAPVFLATFRTVRQARLAKSRANRRHASSLPGVRVLRLAYAPHLETPDERSAKFRQRQRDLRTRARTEDVGPAPYAGTSAGSLPVWSLPSPGPGHRRRRI</sequence>
<accession>A0A058Z326</accession>
<organism evidence="2">
    <name type="scientific">Fonticula alba</name>
    <name type="common">Slime mold</name>
    <dbReference type="NCBI Taxonomy" id="691883"/>
    <lineage>
        <taxon>Eukaryota</taxon>
        <taxon>Rotosphaerida</taxon>
        <taxon>Fonticulaceae</taxon>
        <taxon>Fonticula</taxon>
    </lineage>
</organism>
<feature type="region of interest" description="Disordered" evidence="1">
    <location>
        <begin position="436"/>
        <end position="458"/>
    </location>
</feature>